<dbReference type="AlphaFoldDB" id="A0A512E3X6"/>
<dbReference type="GO" id="GO:0006313">
    <property type="term" value="P:DNA transposition"/>
    <property type="evidence" value="ECO:0007669"/>
    <property type="project" value="InterPro"/>
</dbReference>
<reference evidence="4 5" key="1">
    <citation type="submission" date="2019-07" db="EMBL/GenBank/DDBJ databases">
        <title>Whole genome shotgun sequence of Skermanella aerolata NBRC 106429.</title>
        <authorList>
            <person name="Hosoyama A."/>
            <person name="Uohara A."/>
            <person name="Ohji S."/>
            <person name="Ichikawa N."/>
        </authorList>
    </citation>
    <scope>NUCLEOTIDE SEQUENCE [LARGE SCALE GENOMIC DNA]</scope>
    <source>
        <strain evidence="4 5">NBRC 106429</strain>
    </source>
</reference>
<feature type="domain" description="Transposase IS110-like N-terminal" evidence="2">
    <location>
        <begin position="75"/>
        <end position="180"/>
    </location>
</feature>
<feature type="region of interest" description="Disordered" evidence="1">
    <location>
        <begin position="292"/>
        <end position="311"/>
    </location>
</feature>
<organism evidence="4 5">
    <name type="scientific">Skermanella aerolata</name>
    <dbReference type="NCBI Taxonomy" id="393310"/>
    <lineage>
        <taxon>Bacteria</taxon>
        <taxon>Pseudomonadati</taxon>
        <taxon>Pseudomonadota</taxon>
        <taxon>Alphaproteobacteria</taxon>
        <taxon>Rhodospirillales</taxon>
        <taxon>Azospirillaceae</taxon>
        <taxon>Skermanella</taxon>
    </lineage>
</organism>
<dbReference type="InterPro" id="IPR002525">
    <property type="entry name" value="Transp_IS110-like_N"/>
</dbReference>
<dbReference type="PANTHER" id="PTHR33055:SF3">
    <property type="entry name" value="PUTATIVE TRANSPOSASE FOR IS117-RELATED"/>
    <property type="match status" value="1"/>
</dbReference>
<gene>
    <name evidence="4" type="ORF">SAE02_75370</name>
</gene>
<dbReference type="RefSeq" id="WP_052832670.1">
    <property type="nucleotide sequence ID" value="NZ_BJYZ01000080.1"/>
</dbReference>
<evidence type="ECO:0000259" key="3">
    <source>
        <dbReference type="Pfam" id="PF02371"/>
    </source>
</evidence>
<comment type="caution">
    <text evidence="4">The sequence shown here is derived from an EMBL/GenBank/DDBJ whole genome shotgun (WGS) entry which is preliminary data.</text>
</comment>
<dbReference type="GO" id="GO:0004803">
    <property type="term" value="F:transposase activity"/>
    <property type="evidence" value="ECO:0007669"/>
    <property type="project" value="InterPro"/>
</dbReference>
<dbReference type="Proteomes" id="UP000321523">
    <property type="component" value="Unassembled WGS sequence"/>
</dbReference>
<name>A0A512E3X6_9PROT</name>
<keyword evidence="5" id="KW-1185">Reference proteome</keyword>
<dbReference type="InterPro" id="IPR047650">
    <property type="entry name" value="Transpos_IS110"/>
</dbReference>
<evidence type="ECO:0000313" key="5">
    <source>
        <dbReference type="Proteomes" id="UP000321523"/>
    </source>
</evidence>
<dbReference type="OrthoDB" id="7459855at2"/>
<dbReference type="Pfam" id="PF01548">
    <property type="entry name" value="DEDD_Tnp_IS110"/>
    <property type="match status" value="1"/>
</dbReference>
<dbReference type="PANTHER" id="PTHR33055">
    <property type="entry name" value="TRANSPOSASE FOR INSERTION SEQUENCE ELEMENT IS1111A"/>
    <property type="match status" value="1"/>
</dbReference>
<dbReference type="EMBL" id="BJYZ01000080">
    <property type="protein sequence ID" value="GEO43389.1"/>
    <property type="molecule type" value="Genomic_DNA"/>
</dbReference>
<dbReference type="NCBIfam" id="NF033542">
    <property type="entry name" value="transpos_IS110"/>
    <property type="match status" value="1"/>
</dbReference>
<feature type="compositionally biased region" description="Basic and acidic residues" evidence="1">
    <location>
        <begin position="299"/>
        <end position="308"/>
    </location>
</feature>
<dbReference type="GO" id="GO:0003677">
    <property type="term" value="F:DNA binding"/>
    <property type="evidence" value="ECO:0007669"/>
    <property type="project" value="InterPro"/>
</dbReference>
<evidence type="ECO:0000259" key="2">
    <source>
        <dbReference type="Pfam" id="PF01548"/>
    </source>
</evidence>
<proteinExistence type="predicted"/>
<feature type="domain" description="Transposase IS116/IS110/IS902 C-terminal" evidence="3">
    <location>
        <begin position="256"/>
        <end position="334"/>
    </location>
</feature>
<protein>
    <submittedName>
        <fullName evidence="4">IS110 family transposase</fullName>
    </submittedName>
</protein>
<evidence type="ECO:0000313" key="4">
    <source>
        <dbReference type="EMBL" id="GEO43389.1"/>
    </source>
</evidence>
<dbReference type="InterPro" id="IPR003346">
    <property type="entry name" value="Transposase_20"/>
</dbReference>
<sequence length="385" mass="42701">MAKPDDLSKPAVALDYDSTLVCVIEMSGTSWLVAATVPGVDRRPLQKLPINPARLLEQVERWRKEAARAGRTITRTVVAYESGRDGFWLARLLQGHEIEVYVIHASSVAVSREQRRAKTDRLDTEMLMRALLGWLRGEPEHCRMVAVPTVAQEDARRPGRERDGLVAERTRVTNTIKAELALRGIQGFKPGLKKATEHLEALRTVEGEPLPPNTLAKLRRLLERRRLIGEQIAAIEKDTAQAVERDPTGPNALILLLAQIKGIGLETAQMLVYEVLSRNLRDRRAVARYAGLTGTPDESGSKRRDKGISKAGNPRVRCGMIQLAWRFLMFQPDAALARWYKERTAGARGGVRKTLIVALARKLLIGLWSYAAGGVLPEGIVLKAA</sequence>
<accession>A0A512E3X6</accession>
<evidence type="ECO:0000256" key="1">
    <source>
        <dbReference type="SAM" id="MobiDB-lite"/>
    </source>
</evidence>
<dbReference type="Pfam" id="PF02371">
    <property type="entry name" value="Transposase_20"/>
    <property type="match status" value="1"/>
</dbReference>